<dbReference type="PANTHER" id="PTHR43078:SF6">
    <property type="entry name" value="UDP-GLUCURONIC ACID DECARBOXYLASE 1"/>
    <property type="match status" value="1"/>
</dbReference>
<keyword evidence="7" id="KW-0210">Decarboxylase</keyword>
<keyword evidence="14" id="KW-0456">Lyase</keyword>
<comment type="pathway">
    <text evidence="3">Nucleotide-sugar biosynthesis; UDP-alpha-D-xylose biosynthesis; UDP-alpha-D-xylose from UDP-alpha-D-glucuronate: step 1/1.</text>
</comment>
<dbReference type="InterPro" id="IPR016040">
    <property type="entry name" value="NAD(P)-bd_dom"/>
</dbReference>
<comment type="subcellular location">
    <subcellularLocation>
        <location evidence="2">Golgi apparatus</location>
        <location evidence="2">Golgi stack membrane</location>
        <topology evidence="2">Single-pass type II membrane protein</topology>
    </subcellularLocation>
</comment>
<dbReference type="EC" id="4.1.1.35" evidence="5"/>
<evidence type="ECO:0000256" key="13">
    <source>
        <dbReference type="ARBA" id="ARBA00023180"/>
    </source>
</evidence>
<evidence type="ECO:0000256" key="6">
    <source>
        <dbReference type="ARBA" id="ARBA00022692"/>
    </source>
</evidence>
<evidence type="ECO:0000256" key="11">
    <source>
        <dbReference type="ARBA" id="ARBA00023034"/>
    </source>
</evidence>
<dbReference type="SUPFAM" id="SSF51735">
    <property type="entry name" value="NAD(P)-binding Rossmann-fold domains"/>
    <property type="match status" value="1"/>
</dbReference>
<feature type="domain" description="NAD(P)-binding" evidence="15">
    <location>
        <begin position="4"/>
        <end position="308"/>
    </location>
</feature>
<comment type="cofactor">
    <cofactor evidence="1">
        <name>NAD(+)</name>
        <dbReference type="ChEBI" id="CHEBI:57540"/>
    </cofactor>
</comment>
<dbReference type="GO" id="GO:0070403">
    <property type="term" value="F:NAD+ binding"/>
    <property type="evidence" value="ECO:0007669"/>
    <property type="project" value="InterPro"/>
</dbReference>
<evidence type="ECO:0000259" key="15">
    <source>
        <dbReference type="Pfam" id="PF16363"/>
    </source>
</evidence>
<dbReference type="GO" id="GO:0033320">
    <property type="term" value="P:UDP-D-xylose biosynthetic process"/>
    <property type="evidence" value="ECO:0007669"/>
    <property type="project" value="UniProtKB-UniPathway"/>
</dbReference>
<keyword evidence="10" id="KW-0520">NAD</keyword>
<keyword evidence="8" id="KW-0735">Signal-anchor</keyword>
<evidence type="ECO:0000256" key="4">
    <source>
        <dbReference type="ARBA" id="ARBA00007505"/>
    </source>
</evidence>
<keyword evidence="12" id="KW-0472">Membrane</keyword>
<organism evidence="16">
    <name type="scientific">freshwater metagenome</name>
    <dbReference type="NCBI Taxonomy" id="449393"/>
    <lineage>
        <taxon>unclassified sequences</taxon>
        <taxon>metagenomes</taxon>
        <taxon>ecological metagenomes</taxon>
    </lineage>
</organism>
<evidence type="ECO:0000256" key="7">
    <source>
        <dbReference type="ARBA" id="ARBA00022793"/>
    </source>
</evidence>
<evidence type="ECO:0000256" key="9">
    <source>
        <dbReference type="ARBA" id="ARBA00022989"/>
    </source>
</evidence>
<dbReference type="FunFam" id="3.40.50.720:FF:000065">
    <property type="entry name" value="UDP-glucuronic acid decarboxylase 1"/>
    <property type="match status" value="1"/>
</dbReference>
<evidence type="ECO:0000256" key="2">
    <source>
        <dbReference type="ARBA" id="ARBA00004447"/>
    </source>
</evidence>
<accession>A0A094Q0T2</accession>
<dbReference type="GO" id="GO:0048040">
    <property type="term" value="F:UDP-glucuronate decarboxylase activity"/>
    <property type="evidence" value="ECO:0007669"/>
    <property type="project" value="UniProtKB-EC"/>
</dbReference>
<evidence type="ECO:0000256" key="5">
    <source>
        <dbReference type="ARBA" id="ARBA00012290"/>
    </source>
</evidence>
<evidence type="ECO:0000256" key="12">
    <source>
        <dbReference type="ARBA" id="ARBA00023136"/>
    </source>
</evidence>
<dbReference type="InterPro" id="IPR044516">
    <property type="entry name" value="UXS-like"/>
</dbReference>
<keyword evidence="11" id="KW-0333">Golgi apparatus</keyword>
<dbReference type="InterPro" id="IPR036291">
    <property type="entry name" value="NAD(P)-bd_dom_sf"/>
</dbReference>
<sequence>MRILLAGGAGFIGSHIADALLARGDEVVAIDNFATGRPENVAHLSSNAKFTLIEHDITLPWPAHQALAAKFDAVLDYASPASPNDFATMPLEILAVGSTGTRNLLDRAKADGAVFFLTSTSEVYGDPLVHPQPETYWGNVSSIGPRSCYDEAKRFSEALTMAYHRVHGVDVRIVRIFNTYGERMRPNDGRVVNTFVVQALRGEPLTLHGDGSQTRSFCHVSDEVRGLMALLDSDYNLPVNVGNPDEFTMRELAELVIELTGSSSDIISVELPPERDGDPLQRKPDITLAKNLLGWEPSISLRDGLHRMIKHFVEVEGIS</sequence>
<gene>
    <name evidence="16" type="ORF">GM51_11465</name>
</gene>
<dbReference type="Pfam" id="PF16363">
    <property type="entry name" value="GDP_Man_Dehyd"/>
    <property type="match status" value="1"/>
</dbReference>
<keyword evidence="6" id="KW-0812">Transmembrane</keyword>
<reference evidence="16" key="1">
    <citation type="submission" date="2014-06" db="EMBL/GenBank/DDBJ databases">
        <title>Key roles for freshwater Actinobacteria revealed by deep metagenomic sequencing.</title>
        <authorList>
            <person name="Ghai R."/>
            <person name="Mizuno C.M."/>
            <person name="Picazo A."/>
            <person name="Camacho A."/>
            <person name="Rodriguez-Valera F."/>
        </authorList>
    </citation>
    <scope>NUCLEOTIDE SEQUENCE</scope>
</reference>
<protein>
    <recommendedName>
        <fullName evidence="5">UDP-glucuronate decarboxylase</fullName>
        <ecNumber evidence="5">4.1.1.35</ecNumber>
    </recommendedName>
</protein>
<evidence type="ECO:0000256" key="1">
    <source>
        <dbReference type="ARBA" id="ARBA00001911"/>
    </source>
</evidence>
<name>A0A094Q0T2_9ZZZZ</name>
<dbReference type="PANTHER" id="PTHR43078">
    <property type="entry name" value="UDP-GLUCURONIC ACID DECARBOXYLASE-RELATED"/>
    <property type="match status" value="1"/>
</dbReference>
<dbReference type="UniPathway" id="UPA00796">
    <property type="reaction ID" value="UER00771"/>
</dbReference>
<dbReference type="Gene3D" id="3.40.50.720">
    <property type="entry name" value="NAD(P)-binding Rossmann-like Domain"/>
    <property type="match status" value="1"/>
</dbReference>
<dbReference type="EMBL" id="JNSL01000072">
    <property type="protein sequence ID" value="KGA16942.1"/>
    <property type="molecule type" value="Genomic_DNA"/>
</dbReference>
<evidence type="ECO:0000256" key="14">
    <source>
        <dbReference type="ARBA" id="ARBA00023239"/>
    </source>
</evidence>
<evidence type="ECO:0000256" key="10">
    <source>
        <dbReference type="ARBA" id="ARBA00023027"/>
    </source>
</evidence>
<dbReference type="GO" id="GO:0042732">
    <property type="term" value="P:D-xylose metabolic process"/>
    <property type="evidence" value="ECO:0007669"/>
    <property type="project" value="InterPro"/>
</dbReference>
<dbReference type="GO" id="GO:0032580">
    <property type="term" value="C:Golgi cisterna membrane"/>
    <property type="evidence" value="ECO:0007669"/>
    <property type="project" value="UniProtKB-SubCell"/>
</dbReference>
<keyword evidence="13" id="KW-0325">Glycoprotein</keyword>
<comment type="similarity">
    <text evidence="4">Belongs to the NAD(P)-dependent epimerase/dehydratase family. UDP-glucuronic acid decarboxylase subfamily.</text>
</comment>
<proteinExistence type="inferred from homology"/>
<evidence type="ECO:0000256" key="8">
    <source>
        <dbReference type="ARBA" id="ARBA00022968"/>
    </source>
</evidence>
<comment type="caution">
    <text evidence="16">The sequence shown here is derived from an EMBL/GenBank/DDBJ whole genome shotgun (WGS) entry which is preliminary data.</text>
</comment>
<dbReference type="CDD" id="cd05230">
    <property type="entry name" value="UGD_SDR_e"/>
    <property type="match status" value="1"/>
</dbReference>
<evidence type="ECO:0000256" key="3">
    <source>
        <dbReference type="ARBA" id="ARBA00005100"/>
    </source>
</evidence>
<dbReference type="AlphaFoldDB" id="A0A094Q0T2"/>
<keyword evidence="9" id="KW-1133">Transmembrane helix</keyword>
<evidence type="ECO:0000313" key="16">
    <source>
        <dbReference type="EMBL" id="KGA16942.1"/>
    </source>
</evidence>